<organism evidence="5 6">
    <name type="scientific">Planococcus shenhongbingii</name>
    <dbReference type="NCBI Taxonomy" id="3058398"/>
    <lineage>
        <taxon>Bacteria</taxon>
        <taxon>Bacillati</taxon>
        <taxon>Bacillota</taxon>
        <taxon>Bacilli</taxon>
        <taxon>Bacillales</taxon>
        <taxon>Caryophanaceae</taxon>
        <taxon>Planococcus</taxon>
    </lineage>
</organism>
<dbReference type="Proteomes" id="UP001172142">
    <property type="component" value="Unassembled WGS sequence"/>
</dbReference>
<keyword evidence="3" id="KW-0804">Transcription</keyword>
<evidence type="ECO:0000256" key="3">
    <source>
        <dbReference type="ARBA" id="ARBA00023163"/>
    </source>
</evidence>
<gene>
    <name evidence="5" type="ORF">QWY13_12025</name>
</gene>
<name>A0ABT8NES9_9BACL</name>
<evidence type="ECO:0000259" key="4">
    <source>
        <dbReference type="PROSITE" id="PS50995"/>
    </source>
</evidence>
<dbReference type="SMART" id="SM00347">
    <property type="entry name" value="HTH_MARR"/>
    <property type="match status" value="1"/>
</dbReference>
<keyword evidence="6" id="KW-1185">Reference proteome</keyword>
<keyword evidence="1" id="KW-0805">Transcription regulation</keyword>
<dbReference type="Pfam" id="PF12802">
    <property type="entry name" value="MarR_2"/>
    <property type="match status" value="1"/>
</dbReference>
<dbReference type="InterPro" id="IPR039422">
    <property type="entry name" value="MarR/SlyA-like"/>
</dbReference>
<dbReference type="PROSITE" id="PS50995">
    <property type="entry name" value="HTH_MARR_2"/>
    <property type="match status" value="1"/>
</dbReference>
<dbReference type="Gene3D" id="1.10.10.10">
    <property type="entry name" value="Winged helix-like DNA-binding domain superfamily/Winged helix DNA-binding domain"/>
    <property type="match status" value="1"/>
</dbReference>
<dbReference type="InterPro" id="IPR000835">
    <property type="entry name" value="HTH_MarR-typ"/>
</dbReference>
<dbReference type="InterPro" id="IPR036390">
    <property type="entry name" value="WH_DNA-bd_sf"/>
</dbReference>
<evidence type="ECO:0000256" key="1">
    <source>
        <dbReference type="ARBA" id="ARBA00023015"/>
    </source>
</evidence>
<dbReference type="InterPro" id="IPR023187">
    <property type="entry name" value="Tscrpt_reg_MarR-type_CS"/>
</dbReference>
<evidence type="ECO:0000313" key="6">
    <source>
        <dbReference type="Proteomes" id="UP001172142"/>
    </source>
</evidence>
<sequence length="158" mass="18229">MNQDNEKLMRSIRLMRSFRRVQKNMMCLDQQTAARNGLSMPQYAILMTLAKRQDMTQKTVGEVSFLPKSTLSQAVDGLAREGLLERQQVEDNRREMGLALTAKGEALVHAIHSQQGGSHQRFQEAVESLTDEQYEKLLELHQHISAHLEIRDLEEQRR</sequence>
<accession>A0ABT8NES9</accession>
<reference evidence="5 6" key="1">
    <citation type="submission" date="2023-07" db="EMBL/GenBank/DDBJ databases">
        <title>Novel species in genus Planococcus.</title>
        <authorList>
            <person name="Ning S."/>
        </authorList>
    </citation>
    <scope>NUCLEOTIDE SEQUENCE [LARGE SCALE GENOMIC DNA]</scope>
    <source>
        <strain evidence="5 6">N017</strain>
    </source>
</reference>
<feature type="domain" description="HTH marR-type" evidence="4">
    <location>
        <begin position="11"/>
        <end position="146"/>
    </location>
</feature>
<dbReference type="PANTHER" id="PTHR33164">
    <property type="entry name" value="TRANSCRIPTIONAL REGULATOR, MARR FAMILY"/>
    <property type="match status" value="1"/>
</dbReference>
<dbReference type="EMBL" id="JAUJWU010000003">
    <property type="protein sequence ID" value="MDN7246214.1"/>
    <property type="molecule type" value="Genomic_DNA"/>
</dbReference>
<dbReference type="RefSeq" id="WP_300991462.1">
    <property type="nucleotide sequence ID" value="NZ_CP129235.1"/>
</dbReference>
<keyword evidence="2" id="KW-0238">DNA-binding</keyword>
<dbReference type="PROSITE" id="PS01117">
    <property type="entry name" value="HTH_MARR_1"/>
    <property type="match status" value="1"/>
</dbReference>
<comment type="caution">
    <text evidence="5">The sequence shown here is derived from an EMBL/GenBank/DDBJ whole genome shotgun (WGS) entry which is preliminary data.</text>
</comment>
<proteinExistence type="predicted"/>
<dbReference type="InterPro" id="IPR036388">
    <property type="entry name" value="WH-like_DNA-bd_sf"/>
</dbReference>
<dbReference type="PANTHER" id="PTHR33164:SF43">
    <property type="entry name" value="HTH-TYPE TRANSCRIPTIONAL REPRESSOR YETL"/>
    <property type="match status" value="1"/>
</dbReference>
<evidence type="ECO:0000256" key="2">
    <source>
        <dbReference type="ARBA" id="ARBA00023125"/>
    </source>
</evidence>
<protein>
    <submittedName>
        <fullName evidence="5">MarR family transcriptional regulator</fullName>
    </submittedName>
</protein>
<evidence type="ECO:0000313" key="5">
    <source>
        <dbReference type="EMBL" id="MDN7246214.1"/>
    </source>
</evidence>
<dbReference type="SUPFAM" id="SSF46785">
    <property type="entry name" value="Winged helix' DNA-binding domain"/>
    <property type="match status" value="1"/>
</dbReference>